<dbReference type="Gene3D" id="1.10.600.10">
    <property type="entry name" value="Farnesyl Diphosphate Synthase"/>
    <property type="match status" value="1"/>
</dbReference>
<evidence type="ECO:0000256" key="6">
    <source>
        <dbReference type="RuleBase" id="RU004466"/>
    </source>
</evidence>
<evidence type="ECO:0000256" key="1">
    <source>
        <dbReference type="ARBA" id="ARBA00001946"/>
    </source>
</evidence>
<dbReference type="EMBL" id="JAUOZS010000001">
    <property type="protein sequence ID" value="MDT8902324.1"/>
    <property type="molecule type" value="Genomic_DNA"/>
</dbReference>
<keyword evidence="8" id="KW-1185">Reference proteome</keyword>
<evidence type="ECO:0000256" key="2">
    <source>
        <dbReference type="ARBA" id="ARBA00006706"/>
    </source>
</evidence>
<dbReference type="InterPro" id="IPR000092">
    <property type="entry name" value="Polyprenyl_synt"/>
</dbReference>
<dbReference type="PROSITE" id="PS00723">
    <property type="entry name" value="POLYPRENYL_SYNTHASE_1"/>
    <property type="match status" value="1"/>
</dbReference>
<evidence type="ECO:0000313" key="7">
    <source>
        <dbReference type="EMBL" id="MDT8902324.1"/>
    </source>
</evidence>
<evidence type="ECO:0000256" key="3">
    <source>
        <dbReference type="ARBA" id="ARBA00022679"/>
    </source>
</evidence>
<dbReference type="Proteomes" id="UP001254848">
    <property type="component" value="Unassembled WGS sequence"/>
</dbReference>
<dbReference type="PANTHER" id="PTHR12001:SF69">
    <property type="entry name" value="ALL TRANS-POLYPRENYL-DIPHOSPHATE SYNTHASE PDSS1"/>
    <property type="match status" value="1"/>
</dbReference>
<keyword evidence="3 6" id="KW-0808">Transferase</keyword>
<dbReference type="Pfam" id="PF00348">
    <property type="entry name" value="polyprenyl_synt"/>
    <property type="match status" value="1"/>
</dbReference>
<evidence type="ECO:0000256" key="4">
    <source>
        <dbReference type="ARBA" id="ARBA00022723"/>
    </source>
</evidence>
<dbReference type="SFLD" id="SFLDS00005">
    <property type="entry name" value="Isoprenoid_Synthase_Type_I"/>
    <property type="match status" value="1"/>
</dbReference>
<keyword evidence="4" id="KW-0479">Metal-binding</keyword>
<dbReference type="PANTHER" id="PTHR12001">
    <property type="entry name" value="GERANYLGERANYL PYROPHOSPHATE SYNTHASE"/>
    <property type="match status" value="1"/>
</dbReference>
<proteinExistence type="inferred from homology"/>
<gene>
    <name evidence="7" type="ORF">Q4T40_13800</name>
</gene>
<dbReference type="SUPFAM" id="SSF48576">
    <property type="entry name" value="Terpenoid synthases"/>
    <property type="match status" value="1"/>
</dbReference>
<comment type="cofactor">
    <cofactor evidence="1">
        <name>Mg(2+)</name>
        <dbReference type="ChEBI" id="CHEBI:18420"/>
    </cofactor>
</comment>
<evidence type="ECO:0000313" key="8">
    <source>
        <dbReference type="Proteomes" id="UP001254848"/>
    </source>
</evidence>
<dbReference type="InterPro" id="IPR008949">
    <property type="entry name" value="Isoprenoid_synthase_dom_sf"/>
</dbReference>
<name>A0ABU3NZW8_9FIRM</name>
<organism evidence="7 8">
    <name type="scientific">Anaeroselena agilis</name>
    <dbReference type="NCBI Taxonomy" id="3063788"/>
    <lineage>
        <taxon>Bacteria</taxon>
        <taxon>Bacillati</taxon>
        <taxon>Bacillota</taxon>
        <taxon>Negativicutes</taxon>
        <taxon>Acetonemataceae</taxon>
        <taxon>Anaeroselena</taxon>
    </lineage>
</organism>
<dbReference type="PROSITE" id="PS00444">
    <property type="entry name" value="POLYPRENYL_SYNTHASE_2"/>
    <property type="match status" value="1"/>
</dbReference>
<keyword evidence="5" id="KW-0460">Magnesium</keyword>
<evidence type="ECO:0000256" key="5">
    <source>
        <dbReference type="ARBA" id="ARBA00022842"/>
    </source>
</evidence>
<comment type="similarity">
    <text evidence="2 6">Belongs to the FPP/GGPP synthase family.</text>
</comment>
<reference evidence="7 8" key="1">
    <citation type="submission" date="2023-07" db="EMBL/GenBank/DDBJ databases">
        <title>The novel representative of Negativicutes class, Anaeroselena agilis gen. nov. sp. nov.</title>
        <authorList>
            <person name="Prokofeva M.I."/>
            <person name="Elcheninov A.G."/>
            <person name="Klyukina A."/>
            <person name="Kublanov I.V."/>
            <person name="Frolov E.N."/>
            <person name="Podosokorskaya O.A."/>
        </authorList>
    </citation>
    <scope>NUCLEOTIDE SEQUENCE [LARGE SCALE GENOMIC DNA]</scope>
    <source>
        <strain evidence="7 8">4137-cl</strain>
    </source>
</reference>
<protein>
    <submittedName>
        <fullName evidence="7">Polyprenyl synthetase family protein</fullName>
    </submittedName>
</protein>
<comment type="caution">
    <text evidence="7">The sequence shown here is derived from an EMBL/GenBank/DDBJ whole genome shotgun (WGS) entry which is preliminary data.</text>
</comment>
<accession>A0ABU3NZW8</accession>
<dbReference type="SFLD" id="SFLDG01017">
    <property type="entry name" value="Polyprenyl_Transferase_Like"/>
    <property type="match status" value="1"/>
</dbReference>
<dbReference type="CDD" id="cd00685">
    <property type="entry name" value="Trans_IPPS_HT"/>
    <property type="match status" value="1"/>
</dbReference>
<dbReference type="InterPro" id="IPR033749">
    <property type="entry name" value="Polyprenyl_synt_CS"/>
</dbReference>
<dbReference type="RefSeq" id="WP_413780808.1">
    <property type="nucleotide sequence ID" value="NZ_JAUOZS010000001.1"/>
</dbReference>
<sequence>MKQHAIFELAKTELASVEQELASIIRSRVDLVSDIGGHLLRAGGKRLRPALYILCAKCGSQVPAGLVPVAAAIELIHMATLVHDDVIDSAATRRGLATANARWGNHVTVLAGDYLFAKAFSLIAVHGGARALQILTETICSICEGEISQARDLFNPRQSMEDYLTRIDNKTACFIAASCELGAMTAGLTTADAEALRLYGYAIGMAFQITDDLLDVTASSEQIGKPAGNDLRQGVLTLPVLYALQHSPQAGELRRIIEARDMTDANVQKGIAVVHTTDAVEYCYGRVSDYLTTARRALPASLPAEVYKSLWDIADFVGLRKY</sequence>